<dbReference type="Pfam" id="PF05593">
    <property type="entry name" value="RHS_repeat"/>
    <property type="match status" value="1"/>
</dbReference>
<dbReference type="Gene3D" id="2.60.120.200">
    <property type="match status" value="1"/>
</dbReference>
<dbReference type="InterPro" id="IPR013320">
    <property type="entry name" value="ConA-like_dom_sf"/>
</dbReference>
<dbReference type="Proteomes" id="UP000546126">
    <property type="component" value="Unassembled WGS sequence"/>
</dbReference>
<comment type="caution">
    <text evidence="2">The sequence shown here is derived from an EMBL/GenBank/DDBJ whole genome shotgun (WGS) entry which is preliminary data.</text>
</comment>
<dbReference type="EMBL" id="JABWGO010000003">
    <property type="protein sequence ID" value="NUW41926.1"/>
    <property type="molecule type" value="Genomic_DNA"/>
</dbReference>
<reference evidence="2 3" key="1">
    <citation type="submission" date="2020-06" db="EMBL/GenBank/DDBJ databases">
        <authorList>
            <person name="Chanama M."/>
        </authorList>
    </citation>
    <scope>NUCLEOTIDE SEQUENCE [LARGE SCALE GENOMIC DNA]</scope>
    <source>
        <strain evidence="2 3">TBRC6557</strain>
    </source>
</reference>
<dbReference type="InterPro" id="IPR031325">
    <property type="entry name" value="RHS_repeat"/>
</dbReference>
<dbReference type="AlphaFoldDB" id="A0A7Y6MCM9"/>
<accession>A0A7Y6MCM9</accession>
<organism evidence="2 3">
    <name type="scientific">Nonomuraea rhodomycinica</name>
    <dbReference type="NCBI Taxonomy" id="1712872"/>
    <lineage>
        <taxon>Bacteria</taxon>
        <taxon>Bacillati</taxon>
        <taxon>Actinomycetota</taxon>
        <taxon>Actinomycetes</taxon>
        <taxon>Streptosporangiales</taxon>
        <taxon>Streptosporangiaceae</taxon>
        <taxon>Nonomuraea</taxon>
    </lineage>
</organism>
<evidence type="ECO:0008006" key="4">
    <source>
        <dbReference type="Google" id="ProtNLM"/>
    </source>
</evidence>
<feature type="region of interest" description="Disordered" evidence="1">
    <location>
        <begin position="418"/>
        <end position="460"/>
    </location>
</feature>
<proteinExistence type="predicted"/>
<keyword evidence="3" id="KW-1185">Reference proteome</keyword>
<evidence type="ECO:0000313" key="2">
    <source>
        <dbReference type="EMBL" id="NUW41926.1"/>
    </source>
</evidence>
<evidence type="ECO:0000256" key="1">
    <source>
        <dbReference type="SAM" id="MobiDB-lite"/>
    </source>
</evidence>
<dbReference type="InterPro" id="IPR006530">
    <property type="entry name" value="YD"/>
</dbReference>
<name>A0A7Y6MCM9_9ACTN</name>
<dbReference type="SUPFAM" id="SSF49899">
    <property type="entry name" value="Concanavalin A-like lectins/glucanases"/>
    <property type="match status" value="1"/>
</dbReference>
<sequence>MDTASCARSRSRRVSVRGPFRVAAVPGALTGSTDTAMRFKGATGSTYVTLPETAISGQGGNLAVEAWFKTTGSGTVIGYQNSAVSTPTAFTPGIYVGTDGKLRGRFYTDRSAPITSSTRVNDGVWHHVVLSGAQDTQTLHLDGRQVGTLAGEISHAGQWETRVGSGFGSSAWPVSTGSTAAFPFAGEIDEVAVYGKPLGAHPVKLHYAARSPQPQLTKAVTRTGRTETENAYAGDGGRLSTCTDANGGVWKPSPPAYTKETNFLTFATTTVIDPRGGTTAYVDDAQRGNRPVSQTDQLGQTTRYAYDTGGFPAKVVDPNGNVTEVAFNSRGNMLSKKTCRTADTCFTEYFSYYLKIDDPFDSRNDLKTGHRDARSSSPMDDTYLTSWTFNGFGEEIKQTTPATQDFPAGRAARLTRMPTGPYASKATGSTWSADRPMTRRHAPRARSSTRNADSRRRGRKSAIWCRTFTRPAAPWITARYPGARGTTTAILPVRVWPPLSKDVCATTFPVTRAEGSGCSRSTA</sequence>
<gene>
    <name evidence="2" type="ORF">HT134_17520</name>
</gene>
<dbReference type="RefSeq" id="WP_175601435.1">
    <property type="nucleotide sequence ID" value="NZ_JABWGO010000003.1"/>
</dbReference>
<dbReference type="Pfam" id="PF13385">
    <property type="entry name" value="Laminin_G_3"/>
    <property type="match status" value="1"/>
</dbReference>
<evidence type="ECO:0000313" key="3">
    <source>
        <dbReference type="Proteomes" id="UP000546126"/>
    </source>
</evidence>
<dbReference type="NCBIfam" id="TIGR01643">
    <property type="entry name" value="YD_repeat_2x"/>
    <property type="match status" value="1"/>
</dbReference>
<protein>
    <recommendedName>
        <fullName evidence="4">LamG-like jellyroll fold domain-containing protein</fullName>
    </recommendedName>
</protein>